<feature type="region of interest" description="Disordered" evidence="2">
    <location>
        <begin position="163"/>
        <end position="203"/>
    </location>
</feature>
<feature type="transmembrane region" description="Helical" evidence="3">
    <location>
        <begin position="493"/>
        <end position="509"/>
    </location>
</feature>
<feature type="transmembrane region" description="Helical" evidence="3">
    <location>
        <begin position="338"/>
        <end position="357"/>
    </location>
</feature>
<feature type="transmembrane region" description="Helical" evidence="3">
    <location>
        <begin position="273"/>
        <end position="293"/>
    </location>
</feature>
<keyword evidence="3" id="KW-0472">Membrane</keyword>
<keyword evidence="1" id="KW-0175">Coiled coil</keyword>
<evidence type="ECO:0000256" key="1">
    <source>
        <dbReference type="SAM" id="Coils"/>
    </source>
</evidence>
<name>A0A8H4W1R4_9HELO</name>
<feature type="domain" description="Calcium channel YVC1-like C-terminal transmembrane" evidence="4">
    <location>
        <begin position="283"/>
        <end position="405"/>
    </location>
</feature>
<dbReference type="Pfam" id="PF23317">
    <property type="entry name" value="YVC1_C"/>
    <property type="match status" value="1"/>
</dbReference>
<dbReference type="InterPro" id="IPR052971">
    <property type="entry name" value="TRP_calcium_channel"/>
</dbReference>
<dbReference type="PANTHER" id="PTHR35859:SF5">
    <property type="entry name" value="ION TRANSPORT DOMAIN-CONTAINING PROTEIN"/>
    <property type="match status" value="1"/>
</dbReference>
<feature type="transmembrane region" description="Helical" evidence="3">
    <location>
        <begin position="300"/>
        <end position="318"/>
    </location>
</feature>
<keyword evidence="3" id="KW-0812">Transmembrane</keyword>
<dbReference type="AlphaFoldDB" id="A0A8H4W1R4"/>
<evidence type="ECO:0000313" key="5">
    <source>
        <dbReference type="EMBL" id="KAF4630386.1"/>
    </source>
</evidence>
<gene>
    <name evidence="5" type="ORF">G7Y89_g7750</name>
</gene>
<dbReference type="InterPro" id="IPR056336">
    <property type="entry name" value="YVC1_C"/>
</dbReference>
<protein>
    <recommendedName>
        <fullName evidence="4">Calcium channel YVC1-like C-terminal transmembrane domain-containing protein</fullName>
    </recommendedName>
</protein>
<feature type="compositionally biased region" description="Basic and acidic residues" evidence="2">
    <location>
        <begin position="163"/>
        <end position="177"/>
    </location>
</feature>
<dbReference type="EMBL" id="JAAMPI010000555">
    <property type="protein sequence ID" value="KAF4630386.1"/>
    <property type="molecule type" value="Genomic_DNA"/>
</dbReference>
<dbReference type="OrthoDB" id="310870at2759"/>
<dbReference type="Proteomes" id="UP000566819">
    <property type="component" value="Unassembled WGS sequence"/>
</dbReference>
<evidence type="ECO:0000259" key="4">
    <source>
        <dbReference type="Pfam" id="PF23317"/>
    </source>
</evidence>
<keyword evidence="6" id="KW-1185">Reference proteome</keyword>
<dbReference type="PANTHER" id="PTHR35859">
    <property type="entry name" value="NONSELECTIVE CATION CHANNEL PROTEIN"/>
    <property type="match status" value="1"/>
</dbReference>
<accession>A0A8H4W1R4</accession>
<evidence type="ECO:0000256" key="2">
    <source>
        <dbReference type="SAM" id="MobiDB-lite"/>
    </source>
</evidence>
<feature type="transmembrane region" description="Helical" evidence="3">
    <location>
        <begin position="461"/>
        <end position="481"/>
    </location>
</feature>
<organism evidence="5 6">
    <name type="scientific">Cudoniella acicularis</name>
    <dbReference type="NCBI Taxonomy" id="354080"/>
    <lineage>
        <taxon>Eukaryota</taxon>
        <taxon>Fungi</taxon>
        <taxon>Dikarya</taxon>
        <taxon>Ascomycota</taxon>
        <taxon>Pezizomycotina</taxon>
        <taxon>Leotiomycetes</taxon>
        <taxon>Helotiales</taxon>
        <taxon>Tricladiaceae</taxon>
        <taxon>Cudoniella</taxon>
    </lineage>
</organism>
<reference evidence="5 6" key="1">
    <citation type="submission" date="2020-03" db="EMBL/GenBank/DDBJ databases">
        <title>Draft Genome Sequence of Cudoniella acicularis.</title>
        <authorList>
            <person name="Buettner E."/>
            <person name="Kellner H."/>
        </authorList>
    </citation>
    <scope>NUCLEOTIDE SEQUENCE [LARGE SCALE GENOMIC DNA]</scope>
    <source>
        <strain evidence="5 6">DSM 108380</strain>
    </source>
</reference>
<comment type="caution">
    <text evidence="5">The sequence shown here is derived from an EMBL/GenBank/DDBJ whole genome shotgun (WGS) entry which is preliminary data.</text>
</comment>
<sequence>MTAPAPPIALSAFGEQWVTELPTIGPDDHFVDVVRTLSIFFVDELTLPSTFEQFRTTAAGNKLRHLVDHLAVTCKNPVIISALLTLKWHFSTLQIDDPRINETRAVACEIVAWRFLTRISERDAVDFCLYEIPPPADADLDSDLDTSDLSERSSLLPQFRARDSTVLERPGSRRSELEEAMNSIGAPSQSWRDNHKSGKADPTSSFTGLTGLEIAVVADCKKFLSQQIIQKIITGIWKGDIMFWGNLSEHAVKKPQFYSRTESDAFSRLRVPMYIKTFEFVFFTTFLILYYMVLMERNPYQITIVEVLLYIWFAAFAYDEFSEFMGAGTMVYSVDIWNGFDSIIILIGTAFVGTRVVGLIKHDDAIIDIAFDILSLEGLFMVPRLCSLLSLIPYFATLVKDFVKFMVIVGILYLGFLTTFTLLARDSFTFGEMSWILTRVFFGKSELGFGIMSQINPKLGPPLMLIFNLLPLLFIKPFHILFPSLKLRKTRILILKITHIPIVSCIWLYEHIPGRIKESGEDIFSSDLPETTQILIDSTRAQWAKNRNQQAYFSGAVSKKNSSTPSKRPSHVLVSGDVPTNPGISRESTLTANCAKDLSAVKDRERELEDKVANLSVQIAQLTALIMKSQGLENT</sequence>
<keyword evidence="3" id="KW-1133">Transmembrane helix</keyword>
<evidence type="ECO:0000313" key="6">
    <source>
        <dbReference type="Proteomes" id="UP000566819"/>
    </source>
</evidence>
<feature type="region of interest" description="Disordered" evidence="2">
    <location>
        <begin position="556"/>
        <end position="578"/>
    </location>
</feature>
<evidence type="ECO:0000256" key="3">
    <source>
        <dbReference type="SAM" id="Phobius"/>
    </source>
</evidence>
<feature type="coiled-coil region" evidence="1">
    <location>
        <begin position="598"/>
        <end position="625"/>
    </location>
</feature>
<proteinExistence type="predicted"/>
<feature type="transmembrane region" description="Helical" evidence="3">
    <location>
        <begin position="402"/>
        <end position="424"/>
    </location>
</feature>